<dbReference type="GO" id="GO:0004519">
    <property type="term" value="F:endonuclease activity"/>
    <property type="evidence" value="ECO:0007669"/>
    <property type="project" value="UniProtKB-KW"/>
</dbReference>
<organism evidence="14 16">
    <name type="scientific">Zancudomyces culisetae</name>
    <name type="common">Gut fungus</name>
    <name type="synonym">Smittium culisetae</name>
    <dbReference type="NCBI Taxonomy" id="1213189"/>
    <lineage>
        <taxon>Eukaryota</taxon>
        <taxon>Fungi</taxon>
        <taxon>Fungi incertae sedis</taxon>
        <taxon>Zoopagomycota</taxon>
        <taxon>Kickxellomycotina</taxon>
        <taxon>Harpellomycetes</taxon>
        <taxon>Harpellales</taxon>
        <taxon>Legeriomycetaceae</taxon>
        <taxon>Zancudomyces</taxon>
    </lineage>
</organism>
<evidence type="ECO:0000256" key="9">
    <source>
        <dbReference type="ARBA" id="ARBA00023054"/>
    </source>
</evidence>
<reference evidence="14" key="2">
    <citation type="submission" date="2017-01" db="EMBL/GenBank/DDBJ databases">
        <authorList>
            <person name="Mah S.A."/>
            <person name="Swanson W.J."/>
            <person name="Moy G.W."/>
            <person name="Vacquier V.D."/>
        </authorList>
    </citation>
    <scope>NUCLEOTIDE SEQUENCE [LARGE SCALE GENOMIC DNA]</scope>
    <source>
        <strain evidence="14">COL-18-3</strain>
    </source>
</reference>
<comment type="similarity">
    <text evidence="2 10">Belongs to the ANKZF1/VMS1 family.</text>
</comment>
<accession>A0A1R1PQA3</accession>
<dbReference type="OrthoDB" id="429841at2759"/>
<evidence type="ECO:0000259" key="12">
    <source>
        <dbReference type="PROSITE" id="PS52044"/>
    </source>
</evidence>
<gene>
    <name evidence="15" type="ORF">AX774_g1372</name>
    <name evidence="14" type="ORF">AX774_g3326</name>
    <name evidence="13" type="ORF">AX774_g7310</name>
</gene>
<dbReference type="SUPFAM" id="SSF48403">
    <property type="entry name" value="Ankyrin repeat"/>
    <property type="match status" value="1"/>
</dbReference>
<keyword evidence="5" id="KW-0677">Repeat</keyword>
<evidence type="ECO:0000256" key="5">
    <source>
        <dbReference type="ARBA" id="ARBA00022737"/>
    </source>
</evidence>
<keyword evidence="6 10" id="KW-0255">Endonuclease</keyword>
<evidence type="ECO:0000313" key="14">
    <source>
        <dbReference type="EMBL" id="OMH83165.1"/>
    </source>
</evidence>
<feature type="region of interest" description="Disordered" evidence="11">
    <location>
        <begin position="299"/>
        <end position="318"/>
    </location>
</feature>
<dbReference type="AlphaFoldDB" id="A0A1R1PQA3"/>
<evidence type="ECO:0000256" key="11">
    <source>
        <dbReference type="SAM" id="MobiDB-lite"/>
    </source>
</evidence>
<dbReference type="GO" id="GO:0036503">
    <property type="term" value="P:ERAD pathway"/>
    <property type="evidence" value="ECO:0007669"/>
    <property type="project" value="TreeGrafter"/>
</dbReference>
<feature type="domain" description="VLRF1" evidence="12">
    <location>
        <begin position="183"/>
        <end position="344"/>
    </location>
</feature>
<feature type="region of interest" description="Disordered" evidence="11">
    <location>
        <begin position="393"/>
        <end position="425"/>
    </location>
</feature>
<dbReference type="Proteomes" id="UP000188320">
    <property type="component" value="Unassembled WGS sequence"/>
</dbReference>
<dbReference type="EMBL" id="LSSK01001610">
    <property type="protein sequence ID" value="OMH79277.1"/>
    <property type="molecule type" value="Genomic_DNA"/>
</dbReference>
<dbReference type="InterPro" id="IPR047139">
    <property type="entry name" value="ANKZ1/VMS1"/>
</dbReference>
<name>A0A1R1PQA3_ZANCU</name>
<keyword evidence="16" id="KW-1185">Reference proteome</keyword>
<keyword evidence="3 10" id="KW-0963">Cytoplasm</keyword>
<dbReference type="GO" id="GO:0005737">
    <property type="term" value="C:cytoplasm"/>
    <property type="evidence" value="ECO:0007669"/>
    <property type="project" value="UniProtKB-SubCell"/>
</dbReference>
<comment type="domain">
    <text evidence="10">The VLRF1 domain mediates binding to the 60S ribosomal subunit.</text>
</comment>
<evidence type="ECO:0000256" key="1">
    <source>
        <dbReference type="ARBA" id="ARBA00004496"/>
    </source>
</evidence>
<dbReference type="InterPro" id="IPR036770">
    <property type="entry name" value="Ankyrin_rpt-contain_sf"/>
</dbReference>
<dbReference type="Pfam" id="PF18826">
    <property type="entry name" value="bVLRF1"/>
    <property type="match status" value="1"/>
</dbReference>
<dbReference type="InterPro" id="IPR041175">
    <property type="entry name" value="VLRF1/Vms1"/>
</dbReference>
<evidence type="ECO:0000256" key="8">
    <source>
        <dbReference type="ARBA" id="ARBA00023043"/>
    </source>
</evidence>
<comment type="caution">
    <text evidence="14">The sequence shown here is derived from an EMBL/GenBank/DDBJ whole genome shotgun (WGS) entry which is preliminary data.</text>
</comment>
<feature type="region of interest" description="Disordered" evidence="11">
    <location>
        <begin position="103"/>
        <end position="128"/>
    </location>
</feature>
<proteinExistence type="inferred from homology"/>
<evidence type="ECO:0000313" key="15">
    <source>
        <dbReference type="EMBL" id="OMH85105.1"/>
    </source>
</evidence>
<protein>
    <recommendedName>
        <fullName evidence="12">VLRF1 domain-containing protein</fullName>
    </recommendedName>
</protein>
<reference evidence="16" key="1">
    <citation type="submission" date="2017-01" db="EMBL/GenBank/DDBJ databases">
        <authorList>
            <person name="Wang Y."/>
            <person name="White M."/>
            <person name="Kvist S."/>
            <person name="Moncalvo J.-M."/>
        </authorList>
    </citation>
    <scope>NUCLEOTIDE SEQUENCE [LARGE SCALE GENOMIC DNA]</scope>
    <source>
        <strain evidence="16">COL-18-3</strain>
    </source>
</reference>
<evidence type="ECO:0000256" key="2">
    <source>
        <dbReference type="ARBA" id="ARBA00009262"/>
    </source>
</evidence>
<evidence type="ECO:0000256" key="7">
    <source>
        <dbReference type="ARBA" id="ARBA00022801"/>
    </source>
</evidence>
<dbReference type="GO" id="GO:0016787">
    <property type="term" value="F:hydrolase activity"/>
    <property type="evidence" value="ECO:0007669"/>
    <property type="project" value="UniProtKB-KW"/>
</dbReference>
<dbReference type="EMBL" id="LSSK01000489">
    <property type="protein sequence ID" value="OMH83165.1"/>
    <property type="molecule type" value="Genomic_DNA"/>
</dbReference>
<keyword evidence="9" id="KW-0175">Coiled coil</keyword>
<feature type="compositionally biased region" description="Low complexity" evidence="11">
    <location>
        <begin position="415"/>
        <end position="425"/>
    </location>
</feature>
<dbReference type="EMBL" id="LSSK01000111">
    <property type="protein sequence ID" value="OMH85105.1"/>
    <property type="molecule type" value="Genomic_DNA"/>
</dbReference>
<dbReference type="PROSITE" id="PS52044">
    <property type="entry name" value="VLRF1"/>
    <property type="match status" value="1"/>
</dbReference>
<keyword evidence="8" id="KW-0040">ANK repeat</keyword>
<comment type="subcellular location">
    <subcellularLocation>
        <location evidence="1">Cytoplasm</location>
    </subcellularLocation>
</comment>
<evidence type="ECO:0000313" key="13">
    <source>
        <dbReference type="EMBL" id="OMH79277.1"/>
    </source>
</evidence>
<dbReference type="Gene3D" id="1.25.40.20">
    <property type="entry name" value="Ankyrin repeat-containing domain"/>
    <property type="match status" value="1"/>
</dbReference>
<keyword evidence="7 10" id="KW-0378">Hydrolase</keyword>
<feature type="active site" evidence="10">
    <location>
        <position position="228"/>
    </location>
</feature>
<dbReference type="PANTHER" id="PTHR16036">
    <property type="entry name" value="ANKYRIN REPEAT AND ZINC FINGER DOMAIN-CONTAINING PROTEIN 1"/>
    <property type="match status" value="1"/>
</dbReference>
<sequence length="592" mass="66329">MSKIKDNSAPFSVFDIPNDIISKLAIACKSSEDSNNSQKDTNRVDPVSARKKFEIKLNWSSMGNTHGLRCQTCGITNFSNIEEQRTHFKSKDHADRLLVKLKKQNEHESNSTNSAEKKSLNQKSKANDKENQDQVFLFDKNMVTFKVNRVEYSLYTSLLALDPLGALTQTIVFTHLKNLALFSTVTIMLCSLGRGDFVLGTIDTKTGKLVFKKTIHKYVSRRKQGGLQIKHDNSDRPKNSAGAQIRRSLHTKFIQEMIDVLKAVESKYIFYWVNGNENLKYVEKNVLANVFTSSTGFTLPKPTGGKGQGSPLGDSEFQSSSAIPATSVLSSNGKFQISTRFVKLPAITVKEAENVIGFNQKHKKQKIGIEYVSIIYDRLTRVYINKGDTTIPTSNTKNEANGVEGAKDTQDMDDGYCSGSDSGSDTSVATVQLDENDYCYDDYTNYILKTAKLMSAPKNKVSDTKIIEHLKSTLDYLLFQVFSNESIDVKYIPPLSLNSHLHSDTHANTKISVNGCDTPTFLHLAAQKNRTKVVQFLLENEIDDLTIRNEAGKTAYQLSKNKHVQKVFANYRKNYSGDADFNWKETKIPATD</sequence>
<evidence type="ECO:0000313" key="16">
    <source>
        <dbReference type="Proteomes" id="UP000188320"/>
    </source>
</evidence>
<dbReference type="PANTHER" id="PTHR16036:SF2">
    <property type="entry name" value="TRNA ENDONUCLEASE ANKZF1"/>
    <property type="match status" value="1"/>
</dbReference>
<evidence type="ECO:0000256" key="4">
    <source>
        <dbReference type="ARBA" id="ARBA00022722"/>
    </source>
</evidence>
<evidence type="ECO:0000256" key="10">
    <source>
        <dbReference type="PROSITE-ProRule" id="PRU01389"/>
    </source>
</evidence>
<evidence type="ECO:0000256" key="6">
    <source>
        <dbReference type="ARBA" id="ARBA00022759"/>
    </source>
</evidence>
<evidence type="ECO:0000256" key="3">
    <source>
        <dbReference type="ARBA" id="ARBA00022490"/>
    </source>
</evidence>
<keyword evidence="4 10" id="KW-0540">Nuclease</keyword>